<dbReference type="SMART" id="SM00382">
    <property type="entry name" value="AAA"/>
    <property type="match status" value="1"/>
</dbReference>
<dbReference type="Gene3D" id="3.40.50.300">
    <property type="entry name" value="P-loop containing nucleotide triphosphate hydrolases"/>
    <property type="match status" value="1"/>
</dbReference>
<feature type="domain" description="Sigma-54 factor interaction" evidence="6">
    <location>
        <begin position="335"/>
        <end position="564"/>
    </location>
</feature>
<evidence type="ECO:0000256" key="3">
    <source>
        <dbReference type="ARBA" id="ARBA00023015"/>
    </source>
</evidence>
<dbReference type="PROSITE" id="PS00675">
    <property type="entry name" value="SIGMA54_INTERACT_1"/>
    <property type="match status" value="1"/>
</dbReference>
<dbReference type="PATRIC" id="fig|1246301.3.peg.87"/>
<protein>
    <submittedName>
        <fullName evidence="7">Putative acetoin catabolism regulatory protein AcoR</fullName>
    </submittedName>
</protein>
<dbReference type="InterPro" id="IPR058031">
    <property type="entry name" value="AAA_lid_NorR"/>
</dbReference>
<sequence length="679" mass="73095">MTSLQSRHIDNVYSIATGTALADPAASLVHKSWARCVREHGLDPTRPSPARILPAQEVRAHQQQLEHFLRAARAGMEDIYRRVADLGYMVLLTDAEGITVDYIGNPAWDDQLRKAGLYLGADWNEAHAGTCGVGTCLVERQPMTCHQTEHFDATHIALTCTTAPLFDHSGKLTAILDVSALRSPEARESQHLVRHLVSIYARMIEDADFLRSFRGHWILRLGTAYGLVDVAGEVMLAFDEGGTVVGANGGARQALAGNPLGREVSQLLHMPMDAIWRIGNGGASAMPFAHTVLLPGGGEYHASLLAPRVRRAAAPAAAASGNARPCDRLPPLERIAGNDPAMQKLLAQARRLVDRGIHVLVEGETGSGKEVLARALHGASSRAAMPFVAVNCAAIPDSLIESELFGYTPGSFTGGRAKGMKGLIAQADHGTLFLDEIGDMPMALQTRLLRVLSEGEVLPLGAESPQRVDIAVVAATHRHLPELVAAGRFREDLYYRLCGAVLKLPPLRARGDRRYLIEAMFNEEAAAMRSSTARLSDAALQRLLAHAWPGNLRELRNVLRLALALCADGTVSAEISSFPPPRCRGGGAAARRSRRGRRWPRPCERGRTARLAPAPSLARGACGSRTWRVPRHRVPAHEAARHRTATADVSRALAATDVAPVSHATGDSPGRATKPLPSH</sequence>
<dbReference type="PROSITE" id="PS50045">
    <property type="entry name" value="SIGMA54_INTERACT_4"/>
    <property type="match status" value="1"/>
</dbReference>
<dbReference type="FunFam" id="3.40.50.300:FF:000006">
    <property type="entry name" value="DNA-binding transcriptional regulator NtrC"/>
    <property type="match status" value="1"/>
</dbReference>
<evidence type="ECO:0000259" key="6">
    <source>
        <dbReference type="PROSITE" id="PS50045"/>
    </source>
</evidence>
<proteinExistence type="predicted"/>
<evidence type="ECO:0000256" key="5">
    <source>
        <dbReference type="SAM" id="MobiDB-lite"/>
    </source>
</evidence>
<dbReference type="PANTHER" id="PTHR32071">
    <property type="entry name" value="TRANSCRIPTIONAL REGULATORY PROTEIN"/>
    <property type="match status" value="1"/>
</dbReference>
<gene>
    <name evidence="7" type="primary">acoR</name>
    <name evidence="7" type="ORF">VAPA_1c00840</name>
</gene>
<evidence type="ECO:0000256" key="1">
    <source>
        <dbReference type="ARBA" id="ARBA00022741"/>
    </source>
</evidence>
<keyword evidence="2" id="KW-0067">ATP-binding</keyword>
<accession>T1X4X6</accession>
<reference evidence="7 8" key="1">
    <citation type="submission" date="2012-10" db="EMBL/GenBank/DDBJ databases">
        <title>Genome sequence of Variovorax paradoxus B4.</title>
        <authorList>
            <person name="Schuldes J."/>
            <person name="Brandt U."/>
            <person name="Hiessl S."/>
            <person name="Wuebbeler J.H."/>
            <person name="Thuermer A."/>
            <person name="Steinbuechel A."/>
            <person name="Daniel R."/>
        </authorList>
    </citation>
    <scope>NUCLEOTIDE SEQUENCE [LARGE SCALE GENOMIC DNA]</scope>
    <source>
        <strain evidence="7 8">B4</strain>
    </source>
</reference>
<dbReference type="InterPro" id="IPR027417">
    <property type="entry name" value="P-loop_NTPase"/>
</dbReference>
<dbReference type="Pfam" id="PF25601">
    <property type="entry name" value="AAA_lid_14"/>
    <property type="match status" value="1"/>
</dbReference>
<dbReference type="HOGENOM" id="CLU_000445_8_12_4"/>
<dbReference type="AlphaFoldDB" id="T1X4X6"/>
<feature type="region of interest" description="Disordered" evidence="5">
    <location>
        <begin position="582"/>
        <end position="679"/>
    </location>
</feature>
<dbReference type="EMBL" id="CP003911">
    <property type="protein sequence ID" value="AGU47215.1"/>
    <property type="molecule type" value="Genomic_DNA"/>
</dbReference>
<dbReference type="InterPro" id="IPR003593">
    <property type="entry name" value="AAA+_ATPase"/>
</dbReference>
<organism evidence="7 8">
    <name type="scientific">Variovorax paradoxus B4</name>
    <dbReference type="NCBI Taxonomy" id="1246301"/>
    <lineage>
        <taxon>Bacteria</taxon>
        <taxon>Pseudomonadati</taxon>
        <taxon>Pseudomonadota</taxon>
        <taxon>Betaproteobacteria</taxon>
        <taxon>Burkholderiales</taxon>
        <taxon>Comamonadaceae</taxon>
        <taxon>Variovorax</taxon>
    </lineage>
</organism>
<evidence type="ECO:0000256" key="4">
    <source>
        <dbReference type="ARBA" id="ARBA00023163"/>
    </source>
</evidence>
<evidence type="ECO:0000313" key="8">
    <source>
        <dbReference type="Proteomes" id="UP000016223"/>
    </source>
</evidence>
<dbReference type="CDD" id="cd00009">
    <property type="entry name" value="AAA"/>
    <property type="match status" value="1"/>
</dbReference>
<keyword evidence="4" id="KW-0804">Transcription</keyword>
<dbReference type="GO" id="GO:0006355">
    <property type="term" value="P:regulation of DNA-templated transcription"/>
    <property type="evidence" value="ECO:0007669"/>
    <property type="project" value="InterPro"/>
</dbReference>
<feature type="compositionally biased region" description="Basic residues" evidence="5">
    <location>
        <begin position="591"/>
        <end position="600"/>
    </location>
</feature>
<dbReference type="SUPFAM" id="SSF55781">
    <property type="entry name" value="GAF domain-like"/>
    <property type="match status" value="1"/>
</dbReference>
<dbReference type="InterPro" id="IPR025662">
    <property type="entry name" value="Sigma_54_int_dom_ATP-bd_1"/>
</dbReference>
<evidence type="ECO:0000313" key="7">
    <source>
        <dbReference type="EMBL" id="AGU47215.1"/>
    </source>
</evidence>
<dbReference type="PANTHER" id="PTHR32071:SF77">
    <property type="entry name" value="TRANSCRIPTIONAL REGULATORY PROTEIN"/>
    <property type="match status" value="1"/>
</dbReference>
<dbReference type="SUPFAM" id="SSF52540">
    <property type="entry name" value="P-loop containing nucleoside triphosphate hydrolases"/>
    <property type="match status" value="1"/>
</dbReference>
<keyword evidence="3" id="KW-0805">Transcription regulation</keyword>
<dbReference type="Gene3D" id="1.10.8.60">
    <property type="match status" value="1"/>
</dbReference>
<dbReference type="PROSITE" id="PS00688">
    <property type="entry name" value="SIGMA54_INTERACT_3"/>
    <property type="match status" value="1"/>
</dbReference>
<name>T1X4X6_VARPD</name>
<dbReference type="Gene3D" id="3.30.450.40">
    <property type="match status" value="1"/>
</dbReference>
<dbReference type="InterPro" id="IPR002078">
    <property type="entry name" value="Sigma_54_int"/>
</dbReference>
<keyword evidence="1" id="KW-0547">Nucleotide-binding</keyword>
<dbReference type="KEGG" id="vpd:VAPA_1c00840"/>
<dbReference type="Pfam" id="PF00158">
    <property type="entry name" value="Sigma54_activat"/>
    <property type="match status" value="1"/>
</dbReference>
<dbReference type="Proteomes" id="UP000016223">
    <property type="component" value="Chromosome 1"/>
</dbReference>
<dbReference type="InterPro" id="IPR029016">
    <property type="entry name" value="GAF-like_dom_sf"/>
</dbReference>
<dbReference type="GO" id="GO:0005524">
    <property type="term" value="F:ATP binding"/>
    <property type="evidence" value="ECO:0007669"/>
    <property type="project" value="UniProtKB-KW"/>
</dbReference>
<evidence type="ECO:0000256" key="2">
    <source>
        <dbReference type="ARBA" id="ARBA00022840"/>
    </source>
</evidence>
<dbReference type="InterPro" id="IPR025944">
    <property type="entry name" value="Sigma_54_int_dom_CS"/>
</dbReference>